<feature type="compositionally biased region" description="Low complexity" evidence="1">
    <location>
        <begin position="54"/>
        <end position="73"/>
    </location>
</feature>
<dbReference type="Proteomes" id="UP001620626">
    <property type="component" value="Unassembled WGS sequence"/>
</dbReference>
<proteinExistence type="predicted"/>
<evidence type="ECO:0000313" key="3">
    <source>
        <dbReference type="Proteomes" id="UP001620626"/>
    </source>
</evidence>
<feature type="region of interest" description="Disordered" evidence="1">
    <location>
        <begin position="54"/>
        <end position="94"/>
    </location>
</feature>
<reference evidence="2 3" key="1">
    <citation type="submission" date="2024-10" db="EMBL/GenBank/DDBJ databases">
        <authorList>
            <person name="Kim D."/>
        </authorList>
    </citation>
    <scope>NUCLEOTIDE SEQUENCE [LARGE SCALE GENOMIC DNA]</scope>
    <source>
        <strain evidence="2">BH-2024</strain>
    </source>
</reference>
<protein>
    <submittedName>
        <fullName evidence="2">Uncharacterized protein</fullName>
    </submittedName>
</protein>
<comment type="caution">
    <text evidence="2">The sequence shown here is derived from an EMBL/GenBank/DDBJ whole genome shotgun (WGS) entry which is preliminary data.</text>
</comment>
<dbReference type="AlphaFoldDB" id="A0ABD2HYH7"/>
<accession>A0ABD2HYH7</accession>
<gene>
    <name evidence="2" type="ORF">niasHT_036632</name>
</gene>
<name>A0ABD2HYH7_9BILA</name>
<organism evidence="2 3">
    <name type="scientific">Heterodera trifolii</name>
    <dbReference type="NCBI Taxonomy" id="157864"/>
    <lineage>
        <taxon>Eukaryota</taxon>
        <taxon>Metazoa</taxon>
        <taxon>Ecdysozoa</taxon>
        <taxon>Nematoda</taxon>
        <taxon>Chromadorea</taxon>
        <taxon>Rhabditida</taxon>
        <taxon>Tylenchina</taxon>
        <taxon>Tylenchomorpha</taxon>
        <taxon>Tylenchoidea</taxon>
        <taxon>Heteroderidae</taxon>
        <taxon>Heteroderinae</taxon>
        <taxon>Heterodera</taxon>
    </lineage>
</organism>
<evidence type="ECO:0000256" key="1">
    <source>
        <dbReference type="SAM" id="MobiDB-lite"/>
    </source>
</evidence>
<dbReference type="EMBL" id="JBICBT010001385">
    <property type="protein sequence ID" value="KAL3070091.1"/>
    <property type="molecule type" value="Genomic_DNA"/>
</dbReference>
<keyword evidence="3" id="KW-1185">Reference proteome</keyword>
<feature type="compositionally biased region" description="Gly residues" evidence="1">
    <location>
        <begin position="74"/>
        <end position="88"/>
    </location>
</feature>
<evidence type="ECO:0000313" key="2">
    <source>
        <dbReference type="EMBL" id="KAL3070091.1"/>
    </source>
</evidence>
<sequence>MPRIGLIAGATALGAVAAVGLWYWWTGGPGGGAPIGADGPQNLDVVGQQLGGNLAQQPGGGLAQQPGVGLAQQPGGGVQQQPGGGGAPNDGNAQLETFNNVLEERLRILQQKLLLNDNSPPPSNNKNDNLTILLVDNKICCRQMKKWRANCAKLNRPKRINSPKLLPWTPRHH</sequence>